<sequence>MLSYAVFRGLRPSALLAKGRWREAREAAERLGKSPLRWLPTISSDAAYLESLCLHFEGDFEASERRLGSVADVRGLRYARLTLHASNLVMLERDPEAADAALDEARRLLAYPEDDLLRALAKLALGRSDEAETFFLRAGTTRSQAAPSPKLNDPVFHFFRGLYLVKTGRVDEAQRDLETAATIGHASVYAARARALLPSAEQAEREPRSSLVPVVADE</sequence>
<dbReference type="KEGG" id="llu:AKJ09_09789"/>
<accession>A0A0K1QBG2</accession>
<gene>
    <name evidence="2" type="ORF">AKJ09_09789</name>
</gene>
<dbReference type="AlphaFoldDB" id="A0A0K1QBG2"/>
<dbReference type="SUPFAM" id="SSF48452">
    <property type="entry name" value="TPR-like"/>
    <property type="match status" value="1"/>
</dbReference>
<reference evidence="2 3" key="1">
    <citation type="submission" date="2015-08" db="EMBL/GenBank/DDBJ databases">
        <authorList>
            <person name="Babu N.S."/>
            <person name="Beckwith C.J."/>
            <person name="Beseler K.G."/>
            <person name="Brison A."/>
            <person name="Carone J.V."/>
            <person name="Caskin T.P."/>
            <person name="Diamond M."/>
            <person name="Durham M.E."/>
            <person name="Foxe J.M."/>
            <person name="Go M."/>
            <person name="Henderson B.A."/>
            <person name="Jones I.B."/>
            <person name="McGettigan J.A."/>
            <person name="Micheletti S.J."/>
            <person name="Nasrallah M.E."/>
            <person name="Ortiz D."/>
            <person name="Piller C.R."/>
            <person name="Privatt S.R."/>
            <person name="Schneider S.L."/>
            <person name="Sharp S."/>
            <person name="Smith T.C."/>
            <person name="Stanton J.D."/>
            <person name="Ullery H.E."/>
            <person name="Wilson R.J."/>
            <person name="Serrano M.G."/>
            <person name="Buck G."/>
            <person name="Lee V."/>
            <person name="Wang Y."/>
            <person name="Carvalho R."/>
            <person name="Voegtly L."/>
            <person name="Shi R."/>
            <person name="Duckworth R."/>
            <person name="Johnson A."/>
            <person name="Loviza R."/>
            <person name="Walstead R."/>
            <person name="Shah Z."/>
            <person name="Kiflezghi M."/>
            <person name="Wade K."/>
            <person name="Ball S.L."/>
            <person name="Bradley K.W."/>
            <person name="Asai D.J."/>
            <person name="Bowman C.A."/>
            <person name="Russell D.A."/>
            <person name="Pope W.H."/>
            <person name="Jacobs-Sera D."/>
            <person name="Hendrix R.W."/>
            <person name="Hatfull G.F."/>
        </authorList>
    </citation>
    <scope>NUCLEOTIDE SEQUENCE [LARGE SCALE GENOMIC DNA]</scope>
    <source>
        <strain evidence="2 3">DSM 27648</strain>
    </source>
</reference>
<proteinExistence type="predicted"/>
<evidence type="ECO:0000313" key="3">
    <source>
        <dbReference type="Proteomes" id="UP000064967"/>
    </source>
</evidence>
<dbReference type="InterPro" id="IPR011990">
    <property type="entry name" value="TPR-like_helical_dom_sf"/>
</dbReference>
<organism evidence="2 3">
    <name type="scientific">Labilithrix luteola</name>
    <dbReference type="NCBI Taxonomy" id="1391654"/>
    <lineage>
        <taxon>Bacteria</taxon>
        <taxon>Pseudomonadati</taxon>
        <taxon>Myxococcota</taxon>
        <taxon>Polyangia</taxon>
        <taxon>Polyangiales</taxon>
        <taxon>Labilitrichaceae</taxon>
        <taxon>Labilithrix</taxon>
    </lineage>
</organism>
<dbReference type="EMBL" id="CP012333">
    <property type="protein sequence ID" value="AKV03126.1"/>
    <property type="molecule type" value="Genomic_DNA"/>
</dbReference>
<evidence type="ECO:0000313" key="2">
    <source>
        <dbReference type="EMBL" id="AKV03126.1"/>
    </source>
</evidence>
<dbReference type="Gene3D" id="1.25.40.10">
    <property type="entry name" value="Tetratricopeptide repeat domain"/>
    <property type="match status" value="1"/>
</dbReference>
<evidence type="ECO:0000256" key="1">
    <source>
        <dbReference type="SAM" id="MobiDB-lite"/>
    </source>
</evidence>
<protein>
    <recommendedName>
        <fullName evidence="4">Tetratricopeptide repeat protein</fullName>
    </recommendedName>
</protein>
<name>A0A0K1QBG2_9BACT</name>
<evidence type="ECO:0008006" key="4">
    <source>
        <dbReference type="Google" id="ProtNLM"/>
    </source>
</evidence>
<dbReference type="Proteomes" id="UP000064967">
    <property type="component" value="Chromosome"/>
</dbReference>
<feature type="region of interest" description="Disordered" evidence="1">
    <location>
        <begin position="199"/>
        <end position="218"/>
    </location>
</feature>
<keyword evidence="3" id="KW-1185">Reference proteome</keyword>